<dbReference type="Pfam" id="PF13280">
    <property type="entry name" value="WYL"/>
    <property type="match status" value="1"/>
</dbReference>
<dbReference type="InterPro" id="IPR013196">
    <property type="entry name" value="HTH_11"/>
</dbReference>
<dbReference type="InterPro" id="IPR057727">
    <property type="entry name" value="WCX_dom"/>
</dbReference>
<feature type="domain" description="Helix-turn-helix type 11" evidence="1">
    <location>
        <begin position="6"/>
        <end position="58"/>
    </location>
</feature>
<dbReference type="InterPro" id="IPR051534">
    <property type="entry name" value="CBASS_pafABC_assoc_protein"/>
</dbReference>
<gene>
    <name evidence="4" type="ORF">PAECIP111802_06206</name>
</gene>
<evidence type="ECO:0000259" key="1">
    <source>
        <dbReference type="Pfam" id="PF08279"/>
    </source>
</evidence>
<dbReference type="InterPro" id="IPR026881">
    <property type="entry name" value="WYL_dom"/>
</dbReference>
<dbReference type="Pfam" id="PF25583">
    <property type="entry name" value="WCX"/>
    <property type="match status" value="1"/>
</dbReference>
<evidence type="ECO:0000259" key="2">
    <source>
        <dbReference type="Pfam" id="PF13280"/>
    </source>
</evidence>
<dbReference type="EMBL" id="CAJVCE010000027">
    <property type="protein sequence ID" value="CAG7655784.1"/>
    <property type="molecule type" value="Genomic_DNA"/>
</dbReference>
<dbReference type="Proteomes" id="UP000730618">
    <property type="component" value="Unassembled WGS sequence"/>
</dbReference>
<dbReference type="PANTHER" id="PTHR34580">
    <property type="match status" value="1"/>
</dbReference>
<organism evidence="4 5">
    <name type="scientific">Paenibacillus allorhizosphaerae</name>
    <dbReference type="NCBI Taxonomy" id="2849866"/>
    <lineage>
        <taxon>Bacteria</taxon>
        <taxon>Bacillati</taxon>
        <taxon>Bacillota</taxon>
        <taxon>Bacilli</taxon>
        <taxon>Bacillales</taxon>
        <taxon>Paenibacillaceae</taxon>
        <taxon>Paenibacillus</taxon>
    </lineage>
</organism>
<dbReference type="RefSeq" id="WP_218102399.1">
    <property type="nucleotide sequence ID" value="NZ_CAJVCE010000027.1"/>
</dbReference>
<feature type="domain" description="WCX" evidence="3">
    <location>
        <begin position="238"/>
        <end position="311"/>
    </location>
</feature>
<accession>A0ABM8VRU3</accession>
<feature type="domain" description="WYL" evidence="2">
    <location>
        <begin position="141"/>
        <end position="211"/>
    </location>
</feature>
<dbReference type="InterPro" id="IPR028349">
    <property type="entry name" value="PafC-like"/>
</dbReference>
<evidence type="ECO:0000313" key="4">
    <source>
        <dbReference type="EMBL" id="CAG7655784.1"/>
    </source>
</evidence>
<dbReference type="PIRSF" id="PIRSF016838">
    <property type="entry name" value="PafC"/>
    <property type="match status" value="1"/>
</dbReference>
<dbReference type="Pfam" id="PF08279">
    <property type="entry name" value="HTH_11"/>
    <property type="match status" value="1"/>
</dbReference>
<sequence>MNKTDRMLAIVLELQRKGTLRAEDLAVTFETSVRTIYRDVQALSEAGVPVIGAPGQGYSLMDGYFLPPVSFLPEEAVTLLLGADMVEQQFDEDYRSKAKAARAKLESVLPGTVLQEAARVRSGLRMLNPGRNVTDPEKRKLTLLRLAVLEERQVRFRYVKGSAAPEEGGGITRIASPYGLVLVSGVWHIIAFCELRQDLRHFRLSRMSGLELLDSRFARPDDFNLEQYAPPDDRNCIIRVRFPAGFAAKIEENRSYYIHMIETTDEACYVTLRVRQLTDVLPWVLGWGSHAVVLEPEAMRTRIRQEIERMLLSY</sequence>
<evidence type="ECO:0008006" key="6">
    <source>
        <dbReference type="Google" id="ProtNLM"/>
    </source>
</evidence>
<name>A0ABM8VRU3_9BACL</name>
<protein>
    <recommendedName>
        <fullName evidence="6">YafY family transcriptional regulator</fullName>
    </recommendedName>
</protein>
<evidence type="ECO:0000313" key="5">
    <source>
        <dbReference type="Proteomes" id="UP000730618"/>
    </source>
</evidence>
<keyword evidence="5" id="KW-1185">Reference proteome</keyword>
<proteinExistence type="predicted"/>
<dbReference type="PANTHER" id="PTHR34580:SF1">
    <property type="entry name" value="PROTEIN PAFC"/>
    <property type="match status" value="1"/>
</dbReference>
<evidence type="ECO:0000259" key="3">
    <source>
        <dbReference type="Pfam" id="PF25583"/>
    </source>
</evidence>
<dbReference type="PROSITE" id="PS52050">
    <property type="entry name" value="WYL"/>
    <property type="match status" value="1"/>
</dbReference>
<comment type="caution">
    <text evidence="4">The sequence shown here is derived from an EMBL/GenBank/DDBJ whole genome shotgun (WGS) entry which is preliminary data.</text>
</comment>
<reference evidence="4 5" key="1">
    <citation type="submission" date="2021-06" db="EMBL/GenBank/DDBJ databases">
        <authorList>
            <person name="Criscuolo A."/>
        </authorList>
    </citation>
    <scope>NUCLEOTIDE SEQUENCE [LARGE SCALE GENOMIC DNA]</scope>
    <source>
        <strain evidence="5">CIP 111802</strain>
    </source>
</reference>